<evidence type="ECO:0000256" key="4">
    <source>
        <dbReference type="ARBA" id="ARBA00022989"/>
    </source>
</evidence>
<dbReference type="InterPro" id="IPR011701">
    <property type="entry name" value="MFS"/>
</dbReference>
<feature type="transmembrane region" description="Helical" evidence="6">
    <location>
        <begin position="171"/>
        <end position="193"/>
    </location>
</feature>
<evidence type="ECO:0000256" key="6">
    <source>
        <dbReference type="SAM" id="Phobius"/>
    </source>
</evidence>
<organism evidence="8 9">
    <name type="scientific">Streptomonospora nanhaiensis</name>
    <dbReference type="NCBI Taxonomy" id="1323731"/>
    <lineage>
        <taxon>Bacteria</taxon>
        <taxon>Bacillati</taxon>
        <taxon>Actinomycetota</taxon>
        <taxon>Actinomycetes</taxon>
        <taxon>Streptosporangiales</taxon>
        <taxon>Nocardiopsidaceae</taxon>
        <taxon>Streptomonospora</taxon>
    </lineage>
</organism>
<dbReference type="PANTHER" id="PTHR43124">
    <property type="entry name" value="PURINE EFFLUX PUMP PBUE"/>
    <property type="match status" value="1"/>
</dbReference>
<feature type="transmembrane region" description="Helical" evidence="6">
    <location>
        <begin position="327"/>
        <end position="349"/>
    </location>
</feature>
<dbReference type="InterPro" id="IPR036259">
    <property type="entry name" value="MFS_trans_sf"/>
</dbReference>
<keyword evidence="4 6" id="KW-1133">Transmembrane helix</keyword>
<dbReference type="GO" id="GO:0022857">
    <property type="term" value="F:transmembrane transporter activity"/>
    <property type="evidence" value="ECO:0007669"/>
    <property type="project" value="InterPro"/>
</dbReference>
<evidence type="ECO:0000256" key="5">
    <source>
        <dbReference type="ARBA" id="ARBA00023136"/>
    </source>
</evidence>
<dbReference type="CDD" id="cd06174">
    <property type="entry name" value="MFS"/>
    <property type="match status" value="1"/>
</dbReference>
<keyword evidence="9" id="KW-1185">Reference proteome</keyword>
<evidence type="ECO:0000313" key="9">
    <source>
        <dbReference type="Proteomes" id="UP000575985"/>
    </source>
</evidence>
<keyword evidence="2" id="KW-1003">Cell membrane</keyword>
<name>A0A853BPL5_9ACTN</name>
<dbReference type="InterPro" id="IPR020846">
    <property type="entry name" value="MFS_dom"/>
</dbReference>
<sequence length="427" mass="43520">MGAAPAPLEPPGGARAWWVWGIGVAVYFLAMFHRNGLGAAALEAQERFDVGPAVLSMLPMLQLLVYVVLQVPTGLLADRVGPRASLTMGLVAMASGVALFALAPGIEAAIAGRVLIGLGDAVTFLNVIRLAALWFPRSRYSLVSALTGVVGGLGQAASVAPLSFALHGLGWTWAFLLFSGITLLMLLLVLLVVRDRPGPAPARGAHPPVRGAHPPVRAWAAVREALAAHGPRLGMAHHAAVMPPFTTLGVLWGYPFLVEGVGFSSAAAGALLSVVGAGVLWISPLLGAVVGRRPGVRRPLATGLVVLLSAAWLVVVCWPGGLPPAPVVVAVLVVSAAGSVIAPALSFDFARDGLPAERTGVASGLVNMSGFLTTVVVTVAAGVVLEAGGGFQAAFVPVTATTALAGALLALLLWRRPRGGASARPAR</sequence>
<feature type="transmembrane region" description="Helical" evidence="6">
    <location>
        <begin position="300"/>
        <end position="321"/>
    </location>
</feature>
<feature type="transmembrane region" description="Helical" evidence="6">
    <location>
        <begin position="239"/>
        <end position="257"/>
    </location>
</feature>
<feature type="transmembrane region" description="Helical" evidence="6">
    <location>
        <begin position="391"/>
        <end position="414"/>
    </location>
</feature>
<accession>A0A853BPL5</accession>
<dbReference type="EMBL" id="JACCFO010000001">
    <property type="protein sequence ID" value="NYI96665.1"/>
    <property type="molecule type" value="Genomic_DNA"/>
</dbReference>
<feature type="transmembrane region" description="Helical" evidence="6">
    <location>
        <begin position="263"/>
        <end position="288"/>
    </location>
</feature>
<dbReference type="Pfam" id="PF07690">
    <property type="entry name" value="MFS_1"/>
    <property type="match status" value="1"/>
</dbReference>
<evidence type="ECO:0000313" key="8">
    <source>
        <dbReference type="EMBL" id="NYI96665.1"/>
    </source>
</evidence>
<protein>
    <submittedName>
        <fullName evidence="8">MFS family permease</fullName>
    </submittedName>
</protein>
<comment type="subcellular location">
    <subcellularLocation>
        <location evidence="1">Cell membrane</location>
        <topology evidence="1">Multi-pass membrane protein</topology>
    </subcellularLocation>
</comment>
<evidence type="ECO:0000256" key="3">
    <source>
        <dbReference type="ARBA" id="ARBA00022692"/>
    </source>
</evidence>
<dbReference type="InterPro" id="IPR050189">
    <property type="entry name" value="MFS_Efflux_Transporters"/>
</dbReference>
<feature type="transmembrane region" description="Helical" evidence="6">
    <location>
        <begin position="53"/>
        <end position="72"/>
    </location>
</feature>
<evidence type="ECO:0000256" key="2">
    <source>
        <dbReference type="ARBA" id="ARBA00022475"/>
    </source>
</evidence>
<reference evidence="8 9" key="1">
    <citation type="submission" date="2020-07" db="EMBL/GenBank/DDBJ databases">
        <title>Sequencing the genomes of 1000 actinobacteria strains.</title>
        <authorList>
            <person name="Klenk H.-P."/>
        </authorList>
    </citation>
    <scope>NUCLEOTIDE SEQUENCE [LARGE SCALE GENOMIC DNA]</scope>
    <source>
        <strain evidence="8 9">DSM 45927</strain>
    </source>
</reference>
<dbReference type="RefSeq" id="WP_308251309.1">
    <property type="nucleotide sequence ID" value="NZ_JACCFO010000001.1"/>
</dbReference>
<feature type="transmembrane region" description="Helical" evidence="6">
    <location>
        <begin position="114"/>
        <end position="135"/>
    </location>
</feature>
<dbReference type="AlphaFoldDB" id="A0A853BPL5"/>
<dbReference type="Gene3D" id="1.20.1250.20">
    <property type="entry name" value="MFS general substrate transporter like domains"/>
    <property type="match status" value="2"/>
</dbReference>
<keyword evidence="3 6" id="KW-0812">Transmembrane</keyword>
<dbReference type="Proteomes" id="UP000575985">
    <property type="component" value="Unassembled WGS sequence"/>
</dbReference>
<proteinExistence type="predicted"/>
<feature type="domain" description="Major facilitator superfamily (MFS) profile" evidence="7">
    <location>
        <begin position="19"/>
        <end position="418"/>
    </location>
</feature>
<keyword evidence="5 6" id="KW-0472">Membrane</keyword>
<evidence type="ECO:0000259" key="7">
    <source>
        <dbReference type="PROSITE" id="PS50850"/>
    </source>
</evidence>
<dbReference type="SUPFAM" id="SSF103473">
    <property type="entry name" value="MFS general substrate transporter"/>
    <property type="match status" value="1"/>
</dbReference>
<dbReference type="GO" id="GO:0005886">
    <property type="term" value="C:plasma membrane"/>
    <property type="evidence" value="ECO:0007669"/>
    <property type="project" value="UniProtKB-SubCell"/>
</dbReference>
<feature type="transmembrane region" description="Helical" evidence="6">
    <location>
        <begin position="84"/>
        <end position="102"/>
    </location>
</feature>
<gene>
    <name evidence="8" type="ORF">HNR12_002942</name>
</gene>
<evidence type="ECO:0000256" key="1">
    <source>
        <dbReference type="ARBA" id="ARBA00004651"/>
    </source>
</evidence>
<dbReference type="PANTHER" id="PTHR43124:SF3">
    <property type="entry name" value="CHLORAMPHENICOL EFFLUX PUMP RV0191"/>
    <property type="match status" value="1"/>
</dbReference>
<feature type="transmembrane region" description="Helical" evidence="6">
    <location>
        <begin position="15"/>
        <end position="32"/>
    </location>
</feature>
<dbReference type="PROSITE" id="PS50850">
    <property type="entry name" value="MFS"/>
    <property type="match status" value="1"/>
</dbReference>
<comment type="caution">
    <text evidence="8">The sequence shown here is derived from an EMBL/GenBank/DDBJ whole genome shotgun (WGS) entry which is preliminary data.</text>
</comment>
<feature type="transmembrane region" description="Helical" evidence="6">
    <location>
        <begin position="361"/>
        <end position="385"/>
    </location>
</feature>